<dbReference type="EMBL" id="SIRT01000019">
    <property type="protein sequence ID" value="TBM98872.1"/>
    <property type="molecule type" value="Genomic_DNA"/>
</dbReference>
<protein>
    <submittedName>
        <fullName evidence="1">Uncharacterized protein</fullName>
    </submittedName>
</protein>
<dbReference type="AlphaFoldDB" id="A0A4Q9FG88"/>
<gene>
    <name evidence="1" type="ORF">EYD45_16220</name>
</gene>
<comment type="caution">
    <text evidence="1">The sequence shown here is derived from an EMBL/GenBank/DDBJ whole genome shotgun (WGS) entry which is preliminary data.</text>
</comment>
<evidence type="ECO:0000313" key="1">
    <source>
        <dbReference type="EMBL" id="TBM98872.1"/>
    </source>
</evidence>
<reference evidence="1 2" key="1">
    <citation type="submission" date="2019-02" db="EMBL/GenBank/DDBJ databases">
        <title>Hyunsoonleella sp., isolated from marine sediment.</title>
        <authorList>
            <person name="Liu B.-T."/>
        </authorList>
    </citation>
    <scope>NUCLEOTIDE SEQUENCE [LARGE SCALE GENOMIC DNA]</scope>
    <source>
        <strain evidence="1 2">T58</strain>
    </source>
</reference>
<proteinExistence type="predicted"/>
<accession>A0A4Q9FG88</accession>
<evidence type="ECO:0000313" key="2">
    <source>
        <dbReference type="Proteomes" id="UP000291142"/>
    </source>
</evidence>
<dbReference type="Proteomes" id="UP000291142">
    <property type="component" value="Unassembled WGS sequence"/>
</dbReference>
<organism evidence="1 2">
    <name type="scientific">Hyunsoonleella flava</name>
    <dbReference type="NCBI Taxonomy" id="2527939"/>
    <lineage>
        <taxon>Bacteria</taxon>
        <taxon>Pseudomonadati</taxon>
        <taxon>Bacteroidota</taxon>
        <taxon>Flavobacteriia</taxon>
        <taxon>Flavobacteriales</taxon>
        <taxon>Flavobacteriaceae</taxon>
    </lineage>
</organism>
<dbReference type="OrthoDB" id="1144910at2"/>
<dbReference type="RefSeq" id="WP_130965718.1">
    <property type="nucleotide sequence ID" value="NZ_SIRT01000019.1"/>
</dbReference>
<name>A0A4Q9FG88_9FLAO</name>
<sequence length="205" mass="23169">MSLKKYIGILVVLTAIIGFVNHHQVDLHNQEIVLQYNNAEHTDVDTQITISILKSELQNLGVTNYKVVENGNGKLKITYFSKTDVALVKRVLLNRIRSQLDTSDNDEDLPFDFPLEDQDVTYNLDVHEIQNGNETDSGLNGIVVLELKPKADRFEKPKTASFSFHKHSEKEHAESNVAFNLHKRNVCALDKASQQIPEVRAGPHN</sequence>
<keyword evidence="2" id="KW-1185">Reference proteome</keyword>